<organism evidence="1 2">
    <name type="scientific">Aphanothece sacrum FPU1</name>
    <dbReference type="NCBI Taxonomy" id="1920663"/>
    <lineage>
        <taxon>Bacteria</taxon>
        <taxon>Bacillati</taxon>
        <taxon>Cyanobacteriota</taxon>
        <taxon>Cyanophyceae</taxon>
        <taxon>Oscillatoriophycideae</taxon>
        <taxon>Chroococcales</taxon>
        <taxon>Aphanothecaceae</taxon>
        <taxon>Aphanothece</taxon>
    </lineage>
</organism>
<accession>A0A401IIC3</accession>
<protein>
    <recommendedName>
        <fullName evidence="3">DUF2656 domain-containing protein</fullName>
    </recommendedName>
</protein>
<sequence>MTTFQTGRMFLSHNFDISEDIFPQLSREEFTQVFTEGLSAYTQIKCRQLNHPHWIVEIVFSSDYFSPSEIGSLCSKVLLEKRISQTTTDSYLPDILILGGVKTTPALNDSTDTLQTGEWGVDVVETESAEKFLVAIEWEEKTANKTINDVFKIEKRKG</sequence>
<reference evidence="2" key="1">
    <citation type="submission" date="2017-05" db="EMBL/GenBank/DDBJ databases">
        <title>Physiological properties and genetic analysis related to exopolysaccharide production of fresh-water unicellular cyanobacterium Aphanothece sacrum, Suizenji Nori, that has been cultured as a food source in Japan.</title>
        <authorList>
            <person name="Kanesaki Y."/>
            <person name="Yoshikawa S."/>
            <person name="Ohki K."/>
        </authorList>
    </citation>
    <scope>NUCLEOTIDE SEQUENCE [LARGE SCALE GENOMIC DNA]</scope>
    <source>
        <strain evidence="2">FPU1</strain>
    </source>
</reference>
<name>A0A401IIC3_APHSA</name>
<dbReference type="OrthoDB" id="455255at2"/>
<dbReference type="Pfam" id="PF10847">
    <property type="entry name" value="DUF2656"/>
    <property type="match status" value="1"/>
</dbReference>
<proteinExistence type="predicted"/>
<dbReference type="EMBL" id="BDQK01000013">
    <property type="protein sequence ID" value="GBF81047.1"/>
    <property type="molecule type" value="Genomic_DNA"/>
</dbReference>
<comment type="caution">
    <text evidence="1">The sequence shown here is derived from an EMBL/GenBank/DDBJ whole genome shotgun (WGS) entry which is preliminary data.</text>
</comment>
<gene>
    <name evidence="1" type="ORF">AsFPU1_2456</name>
</gene>
<evidence type="ECO:0000313" key="2">
    <source>
        <dbReference type="Proteomes" id="UP000287247"/>
    </source>
</evidence>
<dbReference type="RefSeq" id="WP_124975241.1">
    <property type="nucleotide sequence ID" value="NZ_BDQK01000013.1"/>
</dbReference>
<evidence type="ECO:0008006" key="3">
    <source>
        <dbReference type="Google" id="ProtNLM"/>
    </source>
</evidence>
<evidence type="ECO:0000313" key="1">
    <source>
        <dbReference type="EMBL" id="GBF81047.1"/>
    </source>
</evidence>
<dbReference type="Proteomes" id="UP000287247">
    <property type="component" value="Unassembled WGS sequence"/>
</dbReference>
<dbReference type="AlphaFoldDB" id="A0A401IIC3"/>
<keyword evidence="2" id="KW-1185">Reference proteome</keyword>
<dbReference type="InterPro" id="IPR020325">
    <property type="entry name" value="Uncharacterised_16.1kDa"/>
</dbReference>